<proteinExistence type="predicted"/>
<gene>
    <name evidence="1" type="ORF">ETB97_002915</name>
</gene>
<dbReference type="Proteomes" id="UP000541154">
    <property type="component" value="Unassembled WGS sequence"/>
</dbReference>
<organism evidence="1 2">
    <name type="scientific">Petromyces alliaceus</name>
    <name type="common">Aspergillus alliaceus</name>
    <dbReference type="NCBI Taxonomy" id="209559"/>
    <lineage>
        <taxon>Eukaryota</taxon>
        <taxon>Fungi</taxon>
        <taxon>Dikarya</taxon>
        <taxon>Ascomycota</taxon>
        <taxon>Pezizomycotina</taxon>
        <taxon>Eurotiomycetes</taxon>
        <taxon>Eurotiomycetidae</taxon>
        <taxon>Eurotiales</taxon>
        <taxon>Aspergillaceae</taxon>
        <taxon>Aspergillus</taxon>
        <taxon>Aspergillus subgen. Circumdati</taxon>
    </lineage>
</organism>
<keyword evidence="2" id="KW-1185">Reference proteome</keyword>
<protein>
    <submittedName>
        <fullName evidence="1">Uncharacterized protein</fullName>
    </submittedName>
</protein>
<comment type="caution">
    <text evidence="1">The sequence shown here is derived from an EMBL/GenBank/DDBJ whole genome shotgun (WGS) entry which is preliminary data.</text>
</comment>
<reference evidence="1 2" key="1">
    <citation type="submission" date="2019-04" db="EMBL/GenBank/DDBJ databases">
        <title>Aspergillus burnettii sp. nov., novel species from soil in southeast Queensland.</title>
        <authorList>
            <person name="Gilchrist C.L.M."/>
            <person name="Pitt J.I."/>
            <person name="Lange L."/>
            <person name="Lacey H.J."/>
            <person name="Vuong D."/>
            <person name="Midgley D.J."/>
            <person name="Greenfield P."/>
            <person name="Bradbury M."/>
            <person name="Lacey E."/>
            <person name="Busk P.K."/>
            <person name="Pilgaard B."/>
            <person name="Chooi Y.H."/>
            <person name="Piggott A.M."/>
        </authorList>
    </citation>
    <scope>NUCLEOTIDE SEQUENCE [LARGE SCALE GENOMIC DNA]</scope>
    <source>
        <strain evidence="1 2">FRR 5400</strain>
    </source>
</reference>
<evidence type="ECO:0000313" key="1">
    <source>
        <dbReference type="EMBL" id="KAF5859408.1"/>
    </source>
</evidence>
<name>A0A8H6A4W0_PETAA</name>
<evidence type="ECO:0000313" key="2">
    <source>
        <dbReference type="Proteomes" id="UP000541154"/>
    </source>
</evidence>
<accession>A0A8H6A4W0</accession>
<sequence>MIERSWAQQATDRFFDNARRSSGGSTIQAVAVPGSLSYTVIYTGRPGKRQDLIVSFREPESTLDQVVIKLAKLSKAPWCRKPLIMEKCAVPAQLSPSMPCFQCISCLEAFNAKTELNTEEEARKPVDDEVQKDAQEGALHRLIKRSITSSSMLSSPAISELERSLPNLFKQTCPQILTYNDLS</sequence>
<dbReference type="AlphaFoldDB" id="A0A8H6A4W0"/>
<dbReference type="EMBL" id="SPNV01000166">
    <property type="protein sequence ID" value="KAF5859408.1"/>
    <property type="molecule type" value="Genomic_DNA"/>
</dbReference>